<accession>A0A382KVT9</accession>
<feature type="non-terminal residue" evidence="1">
    <location>
        <position position="1"/>
    </location>
</feature>
<name>A0A382KVT9_9ZZZZ</name>
<sequence>VNLGRKFSNQIERIKDLGVEFVFAQDMLDLKERINDGEYTRPLVMTFFAASALIQKKTLYAHKKLTGIKTGDGSRLLMIDECQLRISSSDGKRYEHNTENPEDSYSDVTLKAIETLDKNYDVRIGLSATISAEQKGEIDSPIFNLISTIPKRDVQDYQKTFDLNYTEFSRFPTDRRWTDDEAESALWEAYYKMFTKRNYMDSTYNMNVNSTGIVYTNVSSGKCTDIKLLKKIVRRWYRDEDTRHLCKQILFYDSKDKAVVYKGNKFVEVGKSLNDCIPDIEAGKYLLTVCVNSAVVGVDIHSWTTQFYFRPINKDERFLTELQRIFRCIRFNDTCLDFPYKSVKEYEESEDYNSDILYQMNTAEIYFCNISADRTEALNRQLDKDAYILKRAA</sequence>
<dbReference type="AlphaFoldDB" id="A0A382KVT9"/>
<proteinExistence type="predicted"/>
<organism evidence="1">
    <name type="scientific">marine metagenome</name>
    <dbReference type="NCBI Taxonomy" id="408172"/>
    <lineage>
        <taxon>unclassified sequences</taxon>
        <taxon>metagenomes</taxon>
        <taxon>ecological metagenomes</taxon>
    </lineage>
</organism>
<reference evidence="1" key="1">
    <citation type="submission" date="2018-05" db="EMBL/GenBank/DDBJ databases">
        <authorList>
            <person name="Lanie J.A."/>
            <person name="Ng W.-L."/>
            <person name="Kazmierczak K.M."/>
            <person name="Andrzejewski T.M."/>
            <person name="Davidsen T.M."/>
            <person name="Wayne K.J."/>
            <person name="Tettelin H."/>
            <person name="Glass J.I."/>
            <person name="Rusch D."/>
            <person name="Podicherti R."/>
            <person name="Tsui H.-C.T."/>
            <person name="Winkler M.E."/>
        </authorList>
    </citation>
    <scope>NUCLEOTIDE SEQUENCE</scope>
</reference>
<gene>
    <name evidence="1" type="ORF">METZ01_LOCUS281434</name>
</gene>
<evidence type="ECO:0000313" key="1">
    <source>
        <dbReference type="EMBL" id="SVC28580.1"/>
    </source>
</evidence>
<protein>
    <submittedName>
        <fullName evidence="1">Uncharacterized protein</fullName>
    </submittedName>
</protein>
<dbReference type="EMBL" id="UINC01083150">
    <property type="protein sequence ID" value="SVC28580.1"/>
    <property type="molecule type" value="Genomic_DNA"/>
</dbReference>